<organism evidence="2">
    <name type="scientific">Rhizopus microsporus virga-like virus 1</name>
    <dbReference type="NCBI Taxonomy" id="3156536"/>
    <lineage>
        <taxon>Viruses</taxon>
        <taxon>Riboviria</taxon>
        <taxon>Orthornavirae</taxon>
        <taxon>Kitrinoviricota</taxon>
        <taxon>Alsuviricetes</taxon>
        <taxon>Martellivirales</taxon>
        <taxon>Virgaviridae</taxon>
    </lineage>
</organism>
<evidence type="ECO:0008006" key="3">
    <source>
        <dbReference type="Google" id="ProtNLM"/>
    </source>
</evidence>
<reference evidence="2" key="1">
    <citation type="submission" date="2024-05" db="EMBL/GenBank/DDBJ databases">
        <title>New lineages of RNA viruses from clinical isolates of Rhizopus microsporus revealed by fragmented and primer-ligated dsRNA sequencing (FLDS) analysis.</title>
        <authorList>
            <person name="Sadiyah W."/>
            <person name="Zhao Y."/>
            <person name="Chiba Y."/>
            <person name="Kondo H."/>
            <person name="Suzuki N."/>
            <person name="Ban S."/>
            <person name="Yaguchi T."/>
            <person name="Urayama S."/>
            <person name="Hagiwara D."/>
        </authorList>
    </citation>
    <scope>NUCLEOTIDE SEQUENCE</scope>
    <source>
        <strain evidence="2">RmVV1-IFM56170</strain>
    </source>
</reference>
<protein>
    <recommendedName>
        <fullName evidence="3">Capsid protein</fullName>
    </recommendedName>
</protein>
<evidence type="ECO:0000256" key="1">
    <source>
        <dbReference type="SAM" id="MobiDB-lite"/>
    </source>
</evidence>
<proteinExistence type="predicted"/>
<evidence type="ECO:0000313" key="2">
    <source>
        <dbReference type="EMBL" id="BFM51666.1"/>
    </source>
</evidence>
<accession>A0AAT9H890</accession>
<feature type="region of interest" description="Disordered" evidence="1">
    <location>
        <begin position="1"/>
        <end position="42"/>
    </location>
</feature>
<feature type="compositionally biased region" description="Basic and acidic residues" evidence="1">
    <location>
        <begin position="14"/>
        <end position="25"/>
    </location>
</feature>
<feature type="compositionally biased region" description="Polar residues" evidence="1">
    <location>
        <begin position="253"/>
        <end position="267"/>
    </location>
</feature>
<name>A0AAT9H890_9VIRU</name>
<sequence>MSHSDSNPPSPRTQDPHRGYHEDLRSTGSQSPDLMGRPVTSYRSDVPSNTVFDRVRSQVSQRFGVDIDDTITEEVGKVSRHMVPGDAEWKQVTNYFYSKVNARTERERVLCLMKIIKWFILNTTSRRADHSLLVTFPTGVTAAVEDVWRIPSPHSPRSILRHPEAQMIAVLVNTDPRHADEMRAVAQRRHYDTNRMEIAYDFAFADTNPYHKRDDVASIQRSRYLNVNRYRGPANVDDSRVGKEASGGPSGGDAQQSEPFFNNQNRT</sequence>
<feature type="region of interest" description="Disordered" evidence="1">
    <location>
        <begin position="230"/>
        <end position="267"/>
    </location>
</feature>
<dbReference type="EMBL" id="LC818073">
    <property type="protein sequence ID" value="BFM51666.1"/>
    <property type="molecule type" value="Genomic_RNA"/>
</dbReference>